<reference evidence="3" key="1">
    <citation type="submission" date="2021-05" db="EMBL/GenBank/DDBJ databases">
        <authorList>
            <person name="Pietrasiak N."/>
            <person name="Ward R."/>
            <person name="Stajich J.E."/>
            <person name="Kurbessoian T."/>
        </authorList>
    </citation>
    <scope>NUCLEOTIDE SEQUENCE</scope>
    <source>
        <strain evidence="3">UHER 2000/2452</strain>
    </source>
</reference>
<dbReference type="NCBIfam" id="TIGR03317">
    <property type="entry name" value="ygfZ_signature"/>
    <property type="match status" value="1"/>
</dbReference>
<dbReference type="PIRSF" id="PIRSF006487">
    <property type="entry name" value="GcvT"/>
    <property type="match status" value="1"/>
</dbReference>
<dbReference type="InterPro" id="IPR027266">
    <property type="entry name" value="TrmE/GcvT-like"/>
</dbReference>
<dbReference type="PANTHER" id="PTHR43757">
    <property type="entry name" value="AMINOMETHYLTRANSFERASE"/>
    <property type="match status" value="1"/>
</dbReference>
<accession>A0A951UNZ7</accession>
<gene>
    <name evidence="3" type="ORF">KME15_21845</name>
</gene>
<reference evidence="3" key="2">
    <citation type="journal article" date="2022" name="Microbiol. Resour. Announc.">
        <title>Metagenome Sequencing to Explore Phylogenomics of Terrestrial Cyanobacteria.</title>
        <authorList>
            <person name="Ward R.D."/>
            <person name="Stajich J.E."/>
            <person name="Johansen J.R."/>
            <person name="Huntemann M."/>
            <person name="Clum A."/>
            <person name="Foster B."/>
            <person name="Foster B."/>
            <person name="Roux S."/>
            <person name="Palaniappan K."/>
            <person name="Varghese N."/>
            <person name="Mukherjee S."/>
            <person name="Reddy T.B.K."/>
            <person name="Daum C."/>
            <person name="Copeland A."/>
            <person name="Chen I.A."/>
            <person name="Ivanova N.N."/>
            <person name="Kyrpides N.C."/>
            <person name="Shapiro N."/>
            <person name="Eloe-Fadrosh E.A."/>
            <person name="Pietrasiak N."/>
        </authorList>
    </citation>
    <scope>NUCLEOTIDE SEQUENCE</scope>
    <source>
        <strain evidence="3">UHER 2000/2452</strain>
    </source>
</reference>
<dbReference type="SUPFAM" id="SSF103025">
    <property type="entry name" value="Folate-binding domain"/>
    <property type="match status" value="1"/>
</dbReference>
<evidence type="ECO:0000256" key="1">
    <source>
        <dbReference type="ARBA" id="ARBA00022946"/>
    </source>
</evidence>
<evidence type="ECO:0000259" key="2">
    <source>
        <dbReference type="Pfam" id="PF01571"/>
    </source>
</evidence>
<comment type="caution">
    <text evidence="3">The sequence shown here is derived from an EMBL/GenBank/DDBJ whole genome shotgun (WGS) entry which is preliminary data.</text>
</comment>
<proteinExistence type="predicted"/>
<feature type="domain" description="GCVT N-terminal" evidence="2">
    <location>
        <begin position="8"/>
        <end position="256"/>
    </location>
</feature>
<evidence type="ECO:0000313" key="4">
    <source>
        <dbReference type="Proteomes" id="UP000757435"/>
    </source>
</evidence>
<dbReference type="InterPro" id="IPR028896">
    <property type="entry name" value="GcvT/YgfZ/DmdA"/>
</dbReference>
<keyword evidence="1" id="KW-0809">Transit peptide</keyword>
<dbReference type="AlphaFoldDB" id="A0A951UNZ7"/>
<sequence>MTQALRELQASAGATFTSTAGGDTPLGFGNDPIALQAVQTGVAICDRSHWGRIEVSGNDRLRFLHNQTTNDFQSLKPGQGCDTVFVTSTARTIDLATAYVLESAVLLLVSPGYSQKLTQWMDRYIFFADQVDLKDITGDTATFSLLGKNSDDLVTQIGAGAIVGQPYGSHQVFEITGVEVRIAVGSGLATSGYTLIVNGEAAVLWKTLTEAGAAPLGDRLWEQLRITEGRPVPGHELTEDINPLEAGLWQTISLSKGCYIGQETIARLHTYKGVKQQLWGIRLSQSAAPESVVMLGEEKVGVLTSMTETERGYLGLAYIRTKAVSPNLKVQVGETEGELVALPFVSHEYP</sequence>
<protein>
    <submittedName>
        <fullName evidence="3">Folate-binding protein</fullName>
    </submittedName>
</protein>
<organism evidence="3 4">
    <name type="scientific">Drouetiella hepatica Uher 2000/2452</name>
    <dbReference type="NCBI Taxonomy" id="904376"/>
    <lineage>
        <taxon>Bacteria</taxon>
        <taxon>Bacillati</taxon>
        <taxon>Cyanobacteriota</taxon>
        <taxon>Cyanophyceae</taxon>
        <taxon>Oculatellales</taxon>
        <taxon>Oculatellaceae</taxon>
        <taxon>Drouetiella</taxon>
    </lineage>
</organism>
<dbReference type="InterPro" id="IPR006222">
    <property type="entry name" value="GCVT_N"/>
</dbReference>
<evidence type="ECO:0000313" key="3">
    <source>
        <dbReference type="EMBL" id="MBW4661326.1"/>
    </source>
</evidence>
<dbReference type="Pfam" id="PF01571">
    <property type="entry name" value="GCV_T"/>
    <property type="match status" value="1"/>
</dbReference>
<dbReference type="Gene3D" id="3.30.1360.120">
    <property type="entry name" value="Probable tRNA modification gtpase trme, domain 1"/>
    <property type="match status" value="1"/>
</dbReference>
<dbReference type="InterPro" id="IPR017703">
    <property type="entry name" value="YgfZ/GCV_T_CS"/>
</dbReference>
<dbReference type="Proteomes" id="UP000757435">
    <property type="component" value="Unassembled WGS sequence"/>
</dbReference>
<dbReference type="EMBL" id="JAHHHD010000034">
    <property type="protein sequence ID" value="MBW4661326.1"/>
    <property type="molecule type" value="Genomic_DNA"/>
</dbReference>
<dbReference type="PANTHER" id="PTHR43757:SF14">
    <property type="entry name" value="GLYCINE CLEAVAGE T-PROTEIN FAMILY"/>
    <property type="match status" value="1"/>
</dbReference>
<name>A0A951UNZ7_9CYAN</name>